<dbReference type="HOGENOM" id="CLU_097532_0_0_12"/>
<evidence type="ECO:0000313" key="1">
    <source>
        <dbReference type="EMBL" id="ABZ97128.1"/>
    </source>
</evidence>
<evidence type="ECO:0008006" key="3">
    <source>
        <dbReference type="Google" id="ProtNLM"/>
    </source>
</evidence>
<evidence type="ECO:0000313" key="2">
    <source>
        <dbReference type="Proteomes" id="UP000001847"/>
    </source>
</evidence>
<dbReference type="STRING" id="456481.LEPBI_I1004"/>
<dbReference type="InterPro" id="IPR025350">
    <property type="entry name" value="DUF4254"/>
</dbReference>
<organism evidence="1 2">
    <name type="scientific">Leptospira biflexa serovar Patoc (strain Patoc 1 / ATCC 23582 / Paris)</name>
    <dbReference type="NCBI Taxonomy" id="456481"/>
    <lineage>
        <taxon>Bacteria</taxon>
        <taxon>Pseudomonadati</taxon>
        <taxon>Spirochaetota</taxon>
        <taxon>Spirochaetia</taxon>
        <taxon>Leptospirales</taxon>
        <taxon>Leptospiraceae</taxon>
        <taxon>Leptospira</taxon>
    </lineage>
</organism>
<dbReference type="EMBL" id="CP000786">
    <property type="protein sequence ID" value="ABZ97128.1"/>
    <property type="molecule type" value="Genomic_DNA"/>
</dbReference>
<dbReference type="Pfam" id="PF14063">
    <property type="entry name" value="DUF4254"/>
    <property type="match status" value="1"/>
</dbReference>
<protein>
    <recommendedName>
        <fullName evidence="3">DUF4254 domain-containing protein</fullName>
    </recommendedName>
</protein>
<sequence>MHYDMKALEATKAVSIFQESVLDWHKNEAPHPNPYPEGTIEATLYQKNHVDTIQWHIEDEIRRPDIALEEVVALKRKIDKLNQDRTDTVEKLDDFVIEMFRSITPKPDARLNSESPAWLLDRMSILELKIYHMEEQVNRKDSSATKEHIEKCQSKLNVLLEQREDLKQCLAELFDDYAKGIKRVKVYRQMKMYNDQNLNPSLYKNQK</sequence>
<gene>
    <name evidence="1" type="ordered locus">LEPBI_I1004</name>
</gene>
<dbReference type="KEGG" id="lbi:LEPBI_I1004"/>
<name>B0SMI4_LEPBP</name>
<dbReference type="Proteomes" id="UP000001847">
    <property type="component" value="Chromosome I"/>
</dbReference>
<accession>B0SMI4</accession>
<dbReference type="AlphaFoldDB" id="B0SMI4"/>
<proteinExistence type="predicted"/>
<keyword evidence="2" id="KW-1185">Reference proteome</keyword>
<reference evidence="1 2" key="1">
    <citation type="journal article" date="2008" name="PLoS ONE">
        <title>Genome sequence of the saprophyte Leptospira biflexa provides insights into the evolution of Leptospira and the pathogenesis of leptospirosis.</title>
        <authorList>
            <person name="Picardeau M."/>
            <person name="Bulach D.M."/>
            <person name="Bouchier C."/>
            <person name="Zuerner R.L."/>
            <person name="Zidane N."/>
            <person name="Wilson P.J."/>
            <person name="Creno S."/>
            <person name="Kuczek E.S."/>
            <person name="Bommezzadri S."/>
            <person name="Davis J.C."/>
            <person name="McGrath A."/>
            <person name="Johnson M.J."/>
            <person name="Boursaux-Eude C."/>
            <person name="Seemann T."/>
            <person name="Rouy Z."/>
            <person name="Coppel R.L."/>
            <person name="Rood J.I."/>
            <person name="Lajus A."/>
            <person name="Davies J.K."/>
            <person name="Medigue C."/>
            <person name="Adler B."/>
        </authorList>
    </citation>
    <scope>NUCLEOTIDE SEQUENCE [LARGE SCALE GENOMIC DNA]</scope>
    <source>
        <strain evidence="2">Patoc 1 / ATCC 23582 / Paris</strain>
    </source>
</reference>